<dbReference type="Proteomes" id="UP000265816">
    <property type="component" value="Unassembled WGS sequence"/>
</dbReference>
<dbReference type="SUPFAM" id="SSF103473">
    <property type="entry name" value="MFS general substrate transporter"/>
    <property type="match status" value="1"/>
</dbReference>
<sequence>MRKLKQSLGIFHPIVWVLLSGTILARGSAFMTLPFLAVYLSKTMDLHPIMIGITIGISPLTGTLGGFIGGHLSDRFGRKPVMLLALGATSLVYFGFFLAETPSAFILLNALNGLCTAFFEPTSQALISDVTEKKNRMKAFSLRYTAINIGASVGPLAGAYMAVVSAKSAFLITGLIYLAYSVVLLLMMKKYSVPGRDEGSNPMSLKGSLKIMAMDKGLRFLILGSILINLGYSQIESTLPQHLTKTMEEGVFVFSVLLSINAIMVVLLQMPLSAYSEKFKTMQVMMAGAILLSAGLLCFGFAKGWIIAIIAVLLVTVGEILIFPSSSMLVDQIAPEELRGTYFGASQFRKIGQFAGPIAGGFLLGEGGALLLFPVIAGITVCSLFFFSRGNKAVSKVEQPTNFSV</sequence>
<keyword evidence="6 7" id="KW-0472">Membrane</keyword>
<evidence type="ECO:0000256" key="1">
    <source>
        <dbReference type="ARBA" id="ARBA00004651"/>
    </source>
</evidence>
<keyword evidence="3" id="KW-1003">Cell membrane</keyword>
<dbReference type="CDD" id="cd17329">
    <property type="entry name" value="MFS_MdtH_MDR_like"/>
    <property type="match status" value="1"/>
</dbReference>
<protein>
    <submittedName>
        <fullName evidence="9">MFS transporter</fullName>
    </submittedName>
</protein>
<gene>
    <name evidence="9" type="ORF">D1970_10330</name>
</gene>
<keyword evidence="10" id="KW-1185">Reference proteome</keyword>
<organism evidence="9 10">
    <name type="scientific">Mesobacillus zeae</name>
    <dbReference type="NCBI Taxonomy" id="1917180"/>
    <lineage>
        <taxon>Bacteria</taxon>
        <taxon>Bacillati</taxon>
        <taxon>Bacillota</taxon>
        <taxon>Bacilli</taxon>
        <taxon>Bacillales</taxon>
        <taxon>Bacillaceae</taxon>
        <taxon>Mesobacillus</taxon>
    </lineage>
</organism>
<feature type="domain" description="Major facilitator superfamily (MFS) profile" evidence="8">
    <location>
        <begin position="14"/>
        <end position="392"/>
    </location>
</feature>
<dbReference type="InterPro" id="IPR020846">
    <property type="entry name" value="MFS_dom"/>
</dbReference>
<evidence type="ECO:0000313" key="9">
    <source>
        <dbReference type="EMBL" id="RID85166.1"/>
    </source>
</evidence>
<dbReference type="Gene3D" id="1.20.1250.20">
    <property type="entry name" value="MFS general substrate transporter like domains"/>
    <property type="match status" value="1"/>
</dbReference>
<evidence type="ECO:0000256" key="2">
    <source>
        <dbReference type="ARBA" id="ARBA00022448"/>
    </source>
</evidence>
<reference evidence="9 10" key="1">
    <citation type="submission" date="2018-08" db="EMBL/GenBank/DDBJ databases">
        <title>Bacillus jemisoniae sp. nov., Bacillus chryseoplanitiae sp. nov., Bacillus resnikiae sp. nov., and Bacillus frankliniae sp. nov., isolated from Viking spacecraft and associated surfaces.</title>
        <authorList>
            <person name="Seuylemezian A."/>
            <person name="Vaishampayan P."/>
        </authorList>
    </citation>
    <scope>NUCLEOTIDE SEQUENCE [LARGE SCALE GENOMIC DNA]</scope>
    <source>
        <strain evidence="9 10">JJ-247</strain>
    </source>
</reference>
<evidence type="ECO:0000259" key="8">
    <source>
        <dbReference type="PROSITE" id="PS50850"/>
    </source>
</evidence>
<dbReference type="RefSeq" id="WP_119112790.1">
    <property type="nucleotide sequence ID" value="NZ_CBCSEO010000016.1"/>
</dbReference>
<comment type="subcellular location">
    <subcellularLocation>
        <location evidence="1">Cell membrane</location>
        <topology evidence="1">Multi-pass membrane protein</topology>
    </subcellularLocation>
</comment>
<feature type="transmembrane region" description="Helical" evidence="7">
    <location>
        <begin position="289"/>
        <end position="322"/>
    </location>
</feature>
<keyword evidence="5 7" id="KW-1133">Transmembrane helix</keyword>
<dbReference type="GO" id="GO:0005886">
    <property type="term" value="C:plasma membrane"/>
    <property type="evidence" value="ECO:0007669"/>
    <property type="project" value="UniProtKB-SubCell"/>
</dbReference>
<feature type="transmembrane region" description="Helical" evidence="7">
    <location>
        <begin position="104"/>
        <end position="121"/>
    </location>
</feature>
<comment type="caution">
    <text evidence="9">The sequence shown here is derived from an EMBL/GenBank/DDBJ whole genome shotgun (WGS) entry which is preliminary data.</text>
</comment>
<keyword evidence="2" id="KW-0813">Transport</keyword>
<evidence type="ECO:0000256" key="4">
    <source>
        <dbReference type="ARBA" id="ARBA00022692"/>
    </source>
</evidence>
<evidence type="ECO:0000256" key="5">
    <source>
        <dbReference type="ARBA" id="ARBA00022989"/>
    </source>
</evidence>
<dbReference type="PANTHER" id="PTHR43414">
    <property type="entry name" value="MULTIDRUG RESISTANCE PROTEIN MDTG"/>
    <property type="match status" value="1"/>
</dbReference>
<keyword evidence="4 7" id="KW-0812">Transmembrane</keyword>
<feature type="transmembrane region" description="Helical" evidence="7">
    <location>
        <begin position="369"/>
        <end position="387"/>
    </location>
</feature>
<dbReference type="OrthoDB" id="8952229at2"/>
<dbReference type="PROSITE" id="PS50850">
    <property type="entry name" value="MFS"/>
    <property type="match status" value="1"/>
</dbReference>
<feature type="transmembrane region" description="Helical" evidence="7">
    <location>
        <begin position="250"/>
        <end position="268"/>
    </location>
</feature>
<feature type="transmembrane region" description="Helical" evidence="7">
    <location>
        <begin position="169"/>
        <end position="188"/>
    </location>
</feature>
<dbReference type="GO" id="GO:0022857">
    <property type="term" value="F:transmembrane transporter activity"/>
    <property type="evidence" value="ECO:0007669"/>
    <property type="project" value="InterPro"/>
</dbReference>
<dbReference type="Pfam" id="PF07690">
    <property type="entry name" value="MFS_1"/>
    <property type="match status" value="1"/>
</dbReference>
<evidence type="ECO:0000256" key="6">
    <source>
        <dbReference type="ARBA" id="ARBA00023136"/>
    </source>
</evidence>
<evidence type="ECO:0000256" key="3">
    <source>
        <dbReference type="ARBA" id="ARBA00022475"/>
    </source>
</evidence>
<name>A0A398BBV1_9BACI</name>
<accession>A0A398BBV1</accession>
<dbReference type="PANTHER" id="PTHR43414:SF1">
    <property type="entry name" value="PEPTIDE PERMEASE"/>
    <property type="match status" value="1"/>
</dbReference>
<dbReference type="InterPro" id="IPR011701">
    <property type="entry name" value="MFS"/>
</dbReference>
<evidence type="ECO:0000256" key="7">
    <source>
        <dbReference type="SAM" id="Phobius"/>
    </source>
</evidence>
<dbReference type="InterPro" id="IPR036259">
    <property type="entry name" value="MFS_trans_sf"/>
</dbReference>
<feature type="transmembrane region" description="Helical" evidence="7">
    <location>
        <begin position="81"/>
        <end position="98"/>
    </location>
</feature>
<feature type="transmembrane region" description="Helical" evidence="7">
    <location>
        <begin position="142"/>
        <end position="163"/>
    </location>
</feature>
<feature type="transmembrane region" description="Helical" evidence="7">
    <location>
        <begin position="49"/>
        <end position="69"/>
    </location>
</feature>
<proteinExistence type="predicted"/>
<dbReference type="AlphaFoldDB" id="A0A398BBV1"/>
<dbReference type="EMBL" id="QWVT01000016">
    <property type="protein sequence ID" value="RID85166.1"/>
    <property type="molecule type" value="Genomic_DNA"/>
</dbReference>
<evidence type="ECO:0000313" key="10">
    <source>
        <dbReference type="Proteomes" id="UP000265816"/>
    </source>
</evidence>